<dbReference type="Gene3D" id="2.40.50.1070">
    <property type="match status" value="1"/>
</dbReference>
<protein>
    <submittedName>
        <fullName evidence="5">23S rRNA (Uracil(1939)-C(5))-methyltransferase RlmD</fullName>
        <ecNumber evidence="5">2.1.1.190</ecNumber>
    </submittedName>
</protein>
<dbReference type="SUPFAM" id="SSF53335">
    <property type="entry name" value="S-adenosyl-L-methionine-dependent methyltransferases"/>
    <property type="match status" value="1"/>
</dbReference>
<dbReference type="PANTHER" id="PTHR11061">
    <property type="entry name" value="RNA M5U METHYLTRANSFERASE"/>
    <property type="match status" value="1"/>
</dbReference>
<evidence type="ECO:0000313" key="5">
    <source>
        <dbReference type="EMBL" id="HIR38995.1"/>
    </source>
</evidence>
<keyword evidence="1 4" id="KW-0489">Methyltransferase</keyword>
<feature type="binding site" evidence="4">
    <location>
        <position position="376"/>
    </location>
    <ligand>
        <name>S-adenosyl-L-methionine</name>
        <dbReference type="ChEBI" id="CHEBI:59789"/>
    </ligand>
</feature>
<dbReference type="InterPro" id="IPR029063">
    <property type="entry name" value="SAM-dependent_MTases_sf"/>
</dbReference>
<evidence type="ECO:0000256" key="2">
    <source>
        <dbReference type="ARBA" id="ARBA00022679"/>
    </source>
</evidence>
<accession>A0A9D1AFA2</accession>
<evidence type="ECO:0000256" key="1">
    <source>
        <dbReference type="ARBA" id="ARBA00022603"/>
    </source>
</evidence>
<gene>
    <name evidence="5" type="primary">rlmD</name>
    <name evidence="5" type="ORF">IAB90_01300</name>
</gene>
<dbReference type="AlphaFoldDB" id="A0A9D1AFA2"/>
<dbReference type="GO" id="GO:0070041">
    <property type="term" value="F:rRNA (uridine-C5-)-methyltransferase activity"/>
    <property type="evidence" value="ECO:0007669"/>
    <property type="project" value="TreeGrafter"/>
</dbReference>
<dbReference type="EC" id="2.1.1.190" evidence="5"/>
<keyword evidence="3 4" id="KW-0949">S-adenosyl-L-methionine</keyword>
<reference evidence="5" key="2">
    <citation type="journal article" date="2021" name="PeerJ">
        <title>Extensive microbial diversity within the chicken gut microbiome revealed by metagenomics and culture.</title>
        <authorList>
            <person name="Gilroy R."/>
            <person name="Ravi A."/>
            <person name="Getino M."/>
            <person name="Pursley I."/>
            <person name="Horton D.L."/>
            <person name="Alikhan N.F."/>
            <person name="Baker D."/>
            <person name="Gharbi K."/>
            <person name="Hall N."/>
            <person name="Watson M."/>
            <person name="Adriaenssens E.M."/>
            <person name="Foster-Nyarko E."/>
            <person name="Jarju S."/>
            <person name="Secka A."/>
            <person name="Antonio M."/>
            <person name="Oren A."/>
            <person name="Chaudhuri R.R."/>
            <person name="La Ragione R."/>
            <person name="Hildebrand F."/>
            <person name="Pallen M.J."/>
        </authorList>
    </citation>
    <scope>NUCLEOTIDE SEQUENCE</scope>
    <source>
        <strain evidence="5">ChiW25-3613</strain>
    </source>
</reference>
<reference evidence="5" key="1">
    <citation type="submission" date="2020-10" db="EMBL/GenBank/DDBJ databases">
        <authorList>
            <person name="Gilroy R."/>
        </authorList>
    </citation>
    <scope>NUCLEOTIDE SEQUENCE</scope>
    <source>
        <strain evidence="5">ChiW25-3613</strain>
    </source>
</reference>
<dbReference type="Gene3D" id="3.40.50.150">
    <property type="entry name" value="Vaccinia Virus protein VP39"/>
    <property type="match status" value="1"/>
</dbReference>
<dbReference type="PROSITE" id="PS51687">
    <property type="entry name" value="SAM_MT_RNA_M5U"/>
    <property type="match status" value="1"/>
</dbReference>
<dbReference type="Proteomes" id="UP000824179">
    <property type="component" value="Unassembled WGS sequence"/>
</dbReference>
<proteinExistence type="inferred from homology"/>
<sequence length="471" mass="51268">MKKNDDIISTAEGYGTEGEAVFMHEGSPVFVPYCLAGERAEIKILAVKGSVAYGKCRRVLSPSPDRVPPPCPVFEKCGGCQLQHMSYAAQLAFKTDLIKNTLKKIAGIEADVLPASASARQYNYRNKLVLPVGVNASGETVIGFYAARSHRIVPVDNCSIQAEWCSKIIAIVKAYMRGNGLKGYDEERRCGDIRRVAVREVGGRYIVALVAAKAVNCSPLADMLKKELGEITLLLNINRSQGNAIFGGEWRTVFGEGFFEGEDMGIKFRAGANTFLQVNDGVRTELYGEIVREAADGGAVAIDLYSGGGMLTALLARACKAAYGIEVVKEASICADELRDMNGLSGRMTNICGKVEDELAGVFERTLGERRVIVCDPPRKGMERSVVEAVKDSGADKIILVSCNPATLARDLGLLLGALKDEDGILKKDPTYAATSAYKIDYIRPYDMFPQTRHVETMVVLRRNQDKNTLK</sequence>
<dbReference type="Pfam" id="PF05958">
    <property type="entry name" value="tRNA_U5-meth_tr"/>
    <property type="match status" value="1"/>
</dbReference>
<evidence type="ECO:0000256" key="3">
    <source>
        <dbReference type="ARBA" id="ARBA00022691"/>
    </source>
</evidence>
<organism evidence="5 6">
    <name type="scientific">Candidatus Coproplasma stercoripullorum</name>
    <dbReference type="NCBI Taxonomy" id="2840751"/>
    <lineage>
        <taxon>Bacteria</taxon>
        <taxon>Bacillati</taxon>
        <taxon>Bacillota</taxon>
        <taxon>Clostridia</taxon>
        <taxon>Eubacteriales</taxon>
        <taxon>Candidatus Coproplasma</taxon>
    </lineage>
</organism>
<comment type="similarity">
    <text evidence="4">Belongs to the class I-like SAM-binding methyltransferase superfamily. RNA M5U methyltransferase family.</text>
</comment>
<keyword evidence="2 4" id="KW-0808">Transferase</keyword>
<dbReference type="SUPFAM" id="SSF50249">
    <property type="entry name" value="Nucleic acid-binding proteins"/>
    <property type="match status" value="1"/>
</dbReference>
<dbReference type="Gene3D" id="2.40.50.140">
    <property type="entry name" value="Nucleic acid-binding proteins"/>
    <property type="match status" value="1"/>
</dbReference>
<dbReference type="InterPro" id="IPR012340">
    <property type="entry name" value="NA-bd_OB-fold"/>
</dbReference>
<dbReference type="EMBL" id="DVHB01000026">
    <property type="protein sequence ID" value="HIR38995.1"/>
    <property type="molecule type" value="Genomic_DNA"/>
</dbReference>
<feature type="binding site" evidence="4">
    <location>
        <position position="277"/>
    </location>
    <ligand>
        <name>S-adenosyl-L-methionine</name>
        <dbReference type="ChEBI" id="CHEBI:59789"/>
    </ligand>
</feature>
<evidence type="ECO:0000313" key="6">
    <source>
        <dbReference type="Proteomes" id="UP000824179"/>
    </source>
</evidence>
<dbReference type="NCBIfam" id="TIGR00479">
    <property type="entry name" value="rumA"/>
    <property type="match status" value="1"/>
</dbReference>
<dbReference type="PANTHER" id="PTHR11061:SF30">
    <property type="entry name" value="TRNA (URACIL(54)-C(5))-METHYLTRANSFERASE"/>
    <property type="match status" value="1"/>
</dbReference>
<feature type="binding site" evidence="4">
    <location>
        <position position="326"/>
    </location>
    <ligand>
        <name>S-adenosyl-L-methionine</name>
        <dbReference type="ChEBI" id="CHEBI:59789"/>
    </ligand>
</feature>
<comment type="caution">
    <text evidence="5">The sequence shown here is derived from an EMBL/GenBank/DDBJ whole genome shotgun (WGS) entry which is preliminary data.</text>
</comment>
<dbReference type="GO" id="GO:0070475">
    <property type="term" value="P:rRNA base methylation"/>
    <property type="evidence" value="ECO:0007669"/>
    <property type="project" value="TreeGrafter"/>
</dbReference>
<evidence type="ECO:0000256" key="4">
    <source>
        <dbReference type="PROSITE-ProRule" id="PRU01024"/>
    </source>
</evidence>
<feature type="binding site" evidence="4">
    <location>
        <position position="305"/>
    </location>
    <ligand>
        <name>S-adenosyl-L-methionine</name>
        <dbReference type="ChEBI" id="CHEBI:59789"/>
    </ligand>
</feature>
<dbReference type="InterPro" id="IPR010280">
    <property type="entry name" value="U5_MeTrfase_fam"/>
</dbReference>
<name>A0A9D1AFA2_9FIRM</name>
<feature type="active site" description="Nucleophile" evidence="4">
    <location>
        <position position="403"/>
    </location>
</feature>